<keyword evidence="1" id="KW-0732">Signal</keyword>
<keyword evidence="3" id="KW-1185">Reference proteome</keyword>
<sequence>QMTHLLLHLFIVAPLVSATIMGDLSKELLNEGLVTLDENGIPITTCMVSIKDGSSTIQECPLTAGFGPQGVACFAVWNEAGLLQQGCYSSQEISLRNQCQKKSCRSHRKQKGVSFCCCHGPLCNADFDQA</sequence>
<accession>A0AAN4Z6P9</accession>
<dbReference type="CDD" id="cd23533">
    <property type="entry name" value="TFP_LU_ECD_BMPR2_like"/>
    <property type="match status" value="1"/>
</dbReference>
<feature type="non-terminal residue" evidence="2">
    <location>
        <position position="1"/>
    </location>
</feature>
<organism evidence="2 3">
    <name type="scientific">Pristionchus mayeri</name>
    <dbReference type="NCBI Taxonomy" id="1317129"/>
    <lineage>
        <taxon>Eukaryota</taxon>
        <taxon>Metazoa</taxon>
        <taxon>Ecdysozoa</taxon>
        <taxon>Nematoda</taxon>
        <taxon>Chromadorea</taxon>
        <taxon>Rhabditida</taxon>
        <taxon>Rhabditina</taxon>
        <taxon>Diplogasteromorpha</taxon>
        <taxon>Diplogasteroidea</taxon>
        <taxon>Neodiplogasteridae</taxon>
        <taxon>Pristionchus</taxon>
    </lineage>
</organism>
<evidence type="ECO:0008006" key="4">
    <source>
        <dbReference type="Google" id="ProtNLM"/>
    </source>
</evidence>
<comment type="caution">
    <text evidence="2">The sequence shown here is derived from an EMBL/GenBank/DDBJ whole genome shotgun (WGS) entry which is preliminary data.</text>
</comment>
<dbReference type="EMBL" id="BTRK01000001">
    <property type="protein sequence ID" value="GMR32352.1"/>
    <property type="molecule type" value="Genomic_DNA"/>
</dbReference>
<feature type="signal peptide" evidence="1">
    <location>
        <begin position="1"/>
        <end position="18"/>
    </location>
</feature>
<evidence type="ECO:0000256" key="1">
    <source>
        <dbReference type="SAM" id="SignalP"/>
    </source>
</evidence>
<feature type="chain" id="PRO_5043032628" description="Activin types I and II receptor domain-containing protein" evidence="1">
    <location>
        <begin position="19"/>
        <end position="130"/>
    </location>
</feature>
<dbReference type="SUPFAM" id="SSF57302">
    <property type="entry name" value="Snake toxin-like"/>
    <property type="match status" value="1"/>
</dbReference>
<evidence type="ECO:0000313" key="2">
    <source>
        <dbReference type="EMBL" id="GMR32352.1"/>
    </source>
</evidence>
<dbReference type="InterPro" id="IPR045860">
    <property type="entry name" value="Snake_toxin-like_sf"/>
</dbReference>
<evidence type="ECO:0000313" key="3">
    <source>
        <dbReference type="Proteomes" id="UP001328107"/>
    </source>
</evidence>
<gene>
    <name evidence="2" type="ORF">PMAYCL1PPCAC_02547</name>
</gene>
<dbReference type="Proteomes" id="UP001328107">
    <property type="component" value="Unassembled WGS sequence"/>
</dbReference>
<dbReference type="AlphaFoldDB" id="A0AAN4Z6P9"/>
<proteinExistence type="predicted"/>
<protein>
    <recommendedName>
        <fullName evidence="4">Activin types I and II receptor domain-containing protein</fullName>
    </recommendedName>
</protein>
<reference evidence="3" key="1">
    <citation type="submission" date="2022-10" db="EMBL/GenBank/DDBJ databases">
        <title>Genome assembly of Pristionchus species.</title>
        <authorList>
            <person name="Yoshida K."/>
            <person name="Sommer R.J."/>
        </authorList>
    </citation>
    <scope>NUCLEOTIDE SEQUENCE [LARGE SCALE GENOMIC DNA]</scope>
    <source>
        <strain evidence="3">RS5460</strain>
    </source>
</reference>
<name>A0AAN4Z6P9_9BILA</name>
<dbReference type="Gene3D" id="2.10.60.10">
    <property type="entry name" value="CD59"/>
    <property type="match status" value="1"/>
</dbReference>